<dbReference type="InterPro" id="IPR001849">
    <property type="entry name" value="PH_domain"/>
</dbReference>
<dbReference type="EMBL" id="LGSR01000020">
    <property type="protein sequence ID" value="KOS18654.1"/>
    <property type="molecule type" value="Genomic_DNA"/>
</dbReference>
<dbReference type="InterPro" id="IPR011989">
    <property type="entry name" value="ARM-like"/>
</dbReference>
<keyword evidence="3" id="KW-0729">SH3-binding</keyword>
<keyword evidence="2" id="KW-0581">Phagocytosis</keyword>
<dbReference type="GO" id="GO:0007015">
    <property type="term" value="P:actin filament organization"/>
    <property type="evidence" value="ECO:0007669"/>
    <property type="project" value="TreeGrafter"/>
</dbReference>
<proteinExistence type="predicted"/>
<dbReference type="Pfam" id="PF04727">
    <property type="entry name" value="ELMO_CED12"/>
    <property type="match status" value="1"/>
</dbReference>
<evidence type="ECO:0000313" key="7">
    <source>
        <dbReference type="EMBL" id="KOS18654.1"/>
    </source>
</evidence>
<evidence type="ECO:0000313" key="8">
    <source>
        <dbReference type="Proteomes" id="UP000053831"/>
    </source>
</evidence>
<dbReference type="InterPro" id="IPR016024">
    <property type="entry name" value="ARM-type_fold"/>
</dbReference>
<dbReference type="InterPro" id="IPR011993">
    <property type="entry name" value="PH-like_dom_sf"/>
</dbReference>
<dbReference type="InterPro" id="IPR050868">
    <property type="entry name" value="ELMO_domain-containing"/>
</dbReference>
<feature type="domain" description="ELMO" evidence="6">
    <location>
        <begin position="256"/>
        <end position="441"/>
    </location>
</feature>
<accession>A0A0M8N1I6</accession>
<feature type="compositionally biased region" description="Gly residues" evidence="5">
    <location>
        <begin position="656"/>
        <end position="666"/>
    </location>
</feature>
<dbReference type="PANTHER" id="PTHR12771:SF56">
    <property type="entry name" value="CED-12"/>
    <property type="match status" value="1"/>
</dbReference>
<keyword evidence="8" id="KW-1185">Reference proteome</keyword>
<dbReference type="PANTHER" id="PTHR12771">
    <property type="entry name" value="ENGULFMENT AND CELL MOTILITY"/>
    <property type="match status" value="1"/>
</dbReference>
<evidence type="ECO:0000259" key="6">
    <source>
        <dbReference type="PROSITE" id="PS51335"/>
    </source>
</evidence>
<dbReference type="Pfam" id="PF16457">
    <property type="entry name" value="PH_12"/>
    <property type="match status" value="1"/>
</dbReference>
<comment type="function">
    <text evidence="4">Involved in cytoskeletal rearrangements required for phagocytosis of apoptotic cells and cell motility. Acts in association with DOCK1 and CRK. Was initially proposed to be required in complex with DOCK1 to activate Rac Rho small GTPases. May enhance the guanine nucleotide exchange factor (GEF) activity of DOCK1.</text>
</comment>
<keyword evidence="1" id="KW-0053">Apoptosis</keyword>
<evidence type="ECO:0000256" key="2">
    <source>
        <dbReference type="ARBA" id="ARBA00022907"/>
    </source>
</evidence>
<dbReference type="InterPro" id="IPR024574">
    <property type="entry name" value="ELMO_ARM"/>
</dbReference>
<dbReference type="PROSITE" id="PS51335">
    <property type="entry name" value="ELMO"/>
    <property type="match status" value="1"/>
</dbReference>
<dbReference type="InterPro" id="IPR006816">
    <property type="entry name" value="ELMO_dom"/>
</dbReference>
<dbReference type="GO" id="GO:0017124">
    <property type="term" value="F:SH3 domain binding"/>
    <property type="evidence" value="ECO:0007669"/>
    <property type="project" value="UniProtKB-KW"/>
</dbReference>
<evidence type="ECO:0000256" key="1">
    <source>
        <dbReference type="ARBA" id="ARBA00022703"/>
    </source>
</evidence>
<name>A0A0M8N1I6_ESCWE</name>
<comment type="caution">
    <text evidence="7">The sequence shown here is derived from an EMBL/GenBank/DDBJ whole genome shotgun (WGS) entry which is preliminary data.</text>
</comment>
<dbReference type="STRING" id="150374.A0A0M8N1I6"/>
<dbReference type="SUPFAM" id="SSF48371">
    <property type="entry name" value="ARM repeat"/>
    <property type="match status" value="1"/>
</dbReference>
<sequence length="753" mass="83198">MDQADIPALLSRLASDEDAARKMAVFKLQTSINDPSFADVFISSGGLVVLRRLIMTSAGNTLAYSLQSLTRLLEVDMGWDIFEGPSASELVERVVELIVTNPLVNILRGAMAILVALVGHSQSGGPESPLRTPGTFGFRALKPAVAVYPQFLELVVQQLHSADHALCANALMMINALIRDALTSTTAPVTSGGKAAEDWPKLMKRLQDLGLIKAVYKLMQSSALQDLAHPALEFQSLSKVLLRKWREMRVDLEHPEHRRSLKSIHLSSAPERAFSGHARDESDDTIASSKEGRKHNPEKWRRLGFETESPAQDFEVAGFLGMMDLADYIRKYEDKFQKLLMEQGTRPLYERCPVARASLAVTMILYEHFEVDKTDLEDVRGYQAGDVKNYDKLYKPLVLQWPRLHAAGLNSFFRVWKATGAMQEDFNKVAELIRIMIEQVVGQATRTKDILEVEEDVQELDVVRLRELQMEALEMSFDESWGQHLYQVREVLKQEALQFVKEQRVRCLLQGAWFNRPSQLETLDPSLKPEPRPWRFAKLSHNRRFLHYADFQSLMAQDPGLDCLNEKVDLSTISSVVSNVLSLSLKDSDARSVASGVTVQNPAGEKTTTKITICSFGADPAKSSTSISGSGVEGGGGAGEEGSEGSGEATREGEDGGGGGGSGGGSDTKETPILTLWPMSNSVASEWLDGLLMLLNQAPITTETSKLVNFVSDYGLKIRLLNVRMNTAFEGPLPGAGMIPSREGLDEDYFYEV</sequence>
<feature type="compositionally biased region" description="Gly residues" evidence="5">
    <location>
        <begin position="631"/>
        <end position="640"/>
    </location>
</feature>
<feature type="region of interest" description="Disordered" evidence="5">
    <location>
        <begin position="272"/>
        <end position="299"/>
    </location>
</feature>
<dbReference type="Gene3D" id="2.30.29.30">
    <property type="entry name" value="Pleckstrin-homology domain (PH domain)/Phosphotyrosine-binding domain (PTB)"/>
    <property type="match status" value="1"/>
</dbReference>
<dbReference type="GO" id="GO:0005886">
    <property type="term" value="C:plasma membrane"/>
    <property type="evidence" value="ECO:0007669"/>
    <property type="project" value="TreeGrafter"/>
</dbReference>
<dbReference type="Proteomes" id="UP000053831">
    <property type="component" value="Unassembled WGS sequence"/>
</dbReference>
<evidence type="ECO:0000256" key="3">
    <source>
        <dbReference type="ARBA" id="ARBA00023036"/>
    </source>
</evidence>
<organism evidence="7 8">
    <name type="scientific">Escovopsis weberi</name>
    <dbReference type="NCBI Taxonomy" id="150374"/>
    <lineage>
        <taxon>Eukaryota</taxon>
        <taxon>Fungi</taxon>
        <taxon>Dikarya</taxon>
        <taxon>Ascomycota</taxon>
        <taxon>Pezizomycotina</taxon>
        <taxon>Sordariomycetes</taxon>
        <taxon>Hypocreomycetidae</taxon>
        <taxon>Hypocreales</taxon>
        <taxon>Hypocreaceae</taxon>
        <taxon>Escovopsis</taxon>
    </lineage>
</organism>
<feature type="region of interest" description="Disordered" evidence="5">
    <location>
        <begin position="620"/>
        <end position="672"/>
    </location>
</feature>
<protein>
    <submittedName>
        <fullName evidence="7">Engulfment and cell motility protein 3</fullName>
    </submittedName>
</protein>
<dbReference type="GO" id="GO:0006915">
    <property type="term" value="P:apoptotic process"/>
    <property type="evidence" value="ECO:0007669"/>
    <property type="project" value="UniProtKB-KW"/>
</dbReference>
<evidence type="ECO:0000256" key="5">
    <source>
        <dbReference type="SAM" id="MobiDB-lite"/>
    </source>
</evidence>
<feature type="compositionally biased region" description="Basic and acidic residues" evidence="5">
    <location>
        <begin position="290"/>
        <end position="299"/>
    </location>
</feature>
<dbReference type="OrthoDB" id="28413at2759"/>
<dbReference type="Gene3D" id="1.25.10.10">
    <property type="entry name" value="Leucine-rich Repeat Variant"/>
    <property type="match status" value="1"/>
</dbReference>
<evidence type="ECO:0000256" key="4">
    <source>
        <dbReference type="ARBA" id="ARBA00024863"/>
    </source>
</evidence>
<dbReference type="AlphaFoldDB" id="A0A0M8N1I6"/>
<gene>
    <name evidence="7" type="ORF">ESCO_000774</name>
</gene>
<dbReference type="Pfam" id="PF11841">
    <property type="entry name" value="ELMO_ARM"/>
    <property type="match status" value="1"/>
</dbReference>
<reference evidence="7 8" key="1">
    <citation type="submission" date="2015-07" db="EMBL/GenBank/DDBJ databases">
        <title>The genome of the fungus Escovopsis weberi, a specialized disease agent of ant agriculture.</title>
        <authorList>
            <person name="de Man T.J."/>
            <person name="Stajich J.E."/>
            <person name="Kubicek C.P."/>
            <person name="Chenthamara K."/>
            <person name="Atanasova L."/>
            <person name="Druzhinina I.S."/>
            <person name="Birnbaum S."/>
            <person name="Barribeau S.M."/>
            <person name="Teiling C."/>
            <person name="Suen G."/>
            <person name="Currie C."/>
            <person name="Gerardo N.M."/>
        </authorList>
    </citation>
    <scope>NUCLEOTIDE SEQUENCE [LARGE SCALE GENOMIC DNA]</scope>
</reference>